<sequence>MAYSRRSSYCSFVNSGAGSPLISDRSNIKFDAELLQLRLNRLPHSPSDSLLFFDNTIGPTPPNFSYYSFEENSGGDKASIASYESEDVPETYEYQSLKPDQFRLLAIHKPDHSLGINAPIQCSLHAYSFHHRHPKYRALSYSWDCDQATSTKSTIRMFLKSHDTVEFEVKPNLYHALKQLRNPEKKVWLWVDALCINQKNKIANEKPEQIRRMPDIYSKAESVIVWLGEAQRGDSLVVNFVKSII</sequence>
<comment type="caution">
    <text evidence="2">The sequence shown here is derived from an EMBL/GenBank/DDBJ whole genome shotgun (WGS) entry which is preliminary data.</text>
</comment>
<proteinExistence type="predicted"/>
<evidence type="ECO:0000313" key="3">
    <source>
        <dbReference type="Proteomes" id="UP001305414"/>
    </source>
</evidence>
<gene>
    <name evidence="2" type="ORF">RRF57_007198</name>
</gene>
<reference evidence="2 3" key="1">
    <citation type="submission" date="2023-10" db="EMBL/GenBank/DDBJ databases">
        <title>Draft genome sequence of Xylaria bambusicola isolate GMP-LS, the root and basal stem rot pathogen of sugarcane in Indonesia.</title>
        <authorList>
            <person name="Selvaraj P."/>
            <person name="Muralishankar V."/>
            <person name="Muruganantham S."/>
            <person name="Sp S."/>
            <person name="Haryani S."/>
            <person name="Lau K.J.X."/>
            <person name="Naqvi N.I."/>
        </authorList>
    </citation>
    <scope>NUCLEOTIDE SEQUENCE [LARGE SCALE GENOMIC DNA]</scope>
    <source>
        <strain evidence="2">GMP-LS</strain>
    </source>
</reference>
<protein>
    <recommendedName>
        <fullName evidence="1">Heterokaryon incompatibility domain-containing protein</fullName>
    </recommendedName>
</protein>
<feature type="domain" description="Heterokaryon incompatibility" evidence="1">
    <location>
        <begin position="136"/>
        <end position="234"/>
    </location>
</feature>
<keyword evidence="3" id="KW-1185">Reference proteome</keyword>
<dbReference type="Proteomes" id="UP001305414">
    <property type="component" value="Unassembled WGS sequence"/>
</dbReference>
<evidence type="ECO:0000313" key="2">
    <source>
        <dbReference type="EMBL" id="KAK5631484.1"/>
    </source>
</evidence>
<dbReference type="InterPro" id="IPR052895">
    <property type="entry name" value="HetReg/Transcr_Mod"/>
</dbReference>
<name>A0AAN7UUR7_9PEZI</name>
<dbReference type="PANTHER" id="PTHR24148:SF64">
    <property type="entry name" value="HETEROKARYON INCOMPATIBILITY DOMAIN-CONTAINING PROTEIN"/>
    <property type="match status" value="1"/>
</dbReference>
<dbReference type="AlphaFoldDB" id="A0AAN7UUR7"/>
<evidence type="ECO:0000259" key="1">
    <source>
        <dbReference type="Pfam" id="PF06985"/>
    </source>
</evidence>
<dbReference type="Pfam" id="PF06985">
    <property type="entry name" value="HET"/>
    <property type="match status" value="1"/>
</dbReference>
<dbReference type="PANTHER" id="PTHR24148">
    <property type="entry name" value="ANKYRIN REPEAT DOMAIN-CONTAINING PROTEIN 39 HOMOLOG-RELATED"/>
    <property type="match status" value="1"/>
</dbReference>
<dbReference type="InterPro" id="IPR010730">
    <property type="entry name" value="HET"/>
</dbReference>
<organism evidence="2 3">
    <name type="scientific">Xylaria bambusicola</name>
    <dbReference type="NCBI Taxonomy" id="326684"/>
    <lineage>
        <taxon>Eukaryota</taxon>
        <taxon>Fungi</taxon>
        <taxon>Dikarya</taxon>
        <taxon>Ascomycota</taxon>
        <taxon>Pezizomycotina</taxon>
        <taxon>Sordariomycetes</taxon>
        <taxon>Xylariomycetidae</taxon>
        <taxon>Xylariales</taxon>
        <taxon>Xylariaceae</taxon>
        <taxon>Xylaria</taxon>
    </lineage>
</organism>
<dbReference type="EMBL" id="JAWHQM010000019">
    <property type="protein sequence ID" value="KAK5631484.1"/>
    <property type="molecule type" value="Genomic_DNA"/>
</dbReference>
<accession>A0AAN7UUR7</accession>